<feature type="transmembrane region" description="Helical" evidence="6">
    <location>
        <begin position="424"/>
        <end position="448"/>
    </location>
</feature>
<dbReference type="PANTHER" id="PTHR11706:SF54">
    <property type="entry name" value="METAL TRANSPORTER NRAMP1"/>
    <property type="match status" value="1"/>
</dbReference>
<keyword evidence="8" id="KW-1185">Reference proteome</keyword>
<evidence type="ECO:0000313" key="7">
    <source>
        <dbReference type="EMBL" id="THG07987.1"/>
    </source>
</evidence>
<evidence type="ECO:0000313" key="8">
    <source>
        <dbReference type="Proteomes" id="UP000306102"/>
    </source>
</evidence>
<dbReference type="GO" id="GO:0034755">
    <property type="term" value="P:iron ion transmembrane transport"/>
    <property type="evidence" value="ECO:0007669"/>
    <property type="project" value="TreeGrafter"/>
</dbReference>
<keyword evidence="3 6" id="KW-0812">Transmembrane</keyword>
<name>A0A4V3WMB5_CAMSN</name>
<evidence type="ECO:0000256" key="2">
    <source>
        <dbReference type="ARBA" id="ARBA00009965"/>
    </source>
</evidence>
<keyword evidence="5 6" id="KW-0472">Membrane</keyword>
<feature type="transmembrane region" description="Helical" evidence="6">
    <location>
        <begin position="77"/>
        <end position="99"/>
    </location>
</feature>
<dbReference type="Proteomes" id="UP000306102">
    <property type="component" value="Unassembled WGS sequence"/>
</dbReference>
<dbReference type="InterPro" id="IPR001046">
    <property type="entry name" value="NRAMP_fam"/>
</dbReference>
<dbReference type="GO" id="GO:0005886">
    <property type="term" value="C:plasma membrane"/>
    <property type="evidence" value="ECO:0007669"/>
    <property type="project" value="TreeGrafter"/>
</dbReference>
<feature type="transmembrane region" description="Helical" evidence="6">
    <location>
        <begin position="343"/>
        <end position="363"/>
    </location>
</feature>
<dbReference type="Pfam" id="PF01566">
    <property type="entry name" value="Nramp"/>
    <property type="match status" value="3"/>
</dbReference>
<dbReference type="GO" id="GO:0015086">
    <property type="term" value="F:cadmium ion transmembrane transporter activity"/>
    <property type="evidence" value="ECO:0007669"/>
    <property type="project" value="TreeGrafter"/>
</dbReference>
<feature type="transmembrane region" description="Helical" evidence="6">
    <location>
        <begin position="515"/>
        <end position="542"/>
    </location>
</feature>
<feature type="transmembrane region" description="Helical" evidence="6">
    <location>
        <begin position="295"/>
        <end position="312"/>
    </location>
</feature>
<dbReference type="NCBIfam" id="NF037982">
    <property type="entry name" value="Nramp_1"/>
    <property type="match status" value="1"/>
</dbReference>
<comment type="subcellular location">
    <subcellularLocation>
        <location evidence="1">Membrane</location>
        <topology evidence="1">Multi-pass membrane protein</topology>
    </subcellularLocation>
</comment>
<comment type="similarity">
    <text evidence="2">Belongs to the NRAMP (TC 2.A.55) family.</text>
</comment>
<feature type="transmembrane region" description="Helical" evidence="6">
    <location>
        <begin position="383"/>
        <end position="403"/>
    </location>
</feature>
<dbReference type="PANTHER" id="PTHR11706">
    <property type="entry name" value="SOLUTE CARRIER PROTEIN FAMILY 11 MEMBER"/>
    <property type="match status" value="1"/>
</dbReference>
<evidence type="ECO:0000256" key="6">
    <source>
        <dbReference type="SAM" id="Phobius"/>
    </source>
</evidence>
<dbReference type="EMBL" id="SDRB02009652">
    <property type="protein sequence ID" value="THG07987.1"/>
    <property type="molecule type" value="Genomic_DNA"/>
</dbReference>
<protein>
    <submittedName>
        <fullName evidence="7">Uncharacterized protein</fullName>
    </submittedName>
</protein>
<feature type="transmembrane region" description="Helical" evidence="6">
    <location>
        <begin position="197"/>
        <end position="218"/>
    </location>
</feature>
<sequence>MASEQPQFIASTGNRSRSNEPLIENVESDQIIVPDKKSWRNLFAYIGPGFLVSIAYIDPGNFETDLQAGAQYKYELLWIILVASCAALIIQSLAANLGVVTGKHLAEHCRAEYPRVPNFILWVLAEIAIVACDIPEGMRALYPSRSRASLQWPLSRFSSRSRSRLYCSSTKLPLSPRNPPSTELDSRLPRTGFRDTAVILIHQFITFGFACTPLYFVWEKFIGMHECKSMCQRALSRLPVVIPIWFLAIIFPFFGPINSTVGSLLVSFTVYIIPTLAHMITFASPSARENAVERPPSFLGVIGTAFALNMLFKIPVWVGVLLTGLSTLMLLALQQYGVRKLELFIAFLVVIIAACFFVELGYAKPNASEVLNGLFVPQLKGNGATGLAISLLGAMVMPHNLFLHSALVLSRKIPRSVNGIKDACRFYMIESGFALTIAFLINVSVISVSGSVCNSSNLNPDDQKNCQDLDLNKASFLLKASDLKVCVDECVSEVMQQKQSDGFLDLRLKTWIRNFLTRCLAIVPSLIVALIGGSAGAGQLIIIASYRIQSTAEALPTKRARPHASQTRASPHWLTPITSLQTRPQPKSSNQPCGFLHSTSIQPSPWSTSSWTLPQAIPTAPPATDGPLFAEVDIGSSDSALMVRVTVVHSQPLLSSTTPPITCMTGSIKLELSFSGTASPYSIFPSILIMESVGKHRLSKICVDECVSEVMQQKQSDGFLDLRLKTWIRNFLTRCLAIVPSLIVALIGGSAGAGQLIIIASMILSFELPFALIPLLKFTSSKTKMGTHANSIAISAATWIIGSLIMGINIYYIATSFVKLLLHSHLKVVGMVFCGILGFSGILVYLVAIAYLVFRKNKEATHLLALTTPESRQMANEGDDSLPREDIVSMQLPKRGTNVDFD</sequence>
<accession>A0A4V3WMB5</accession>
<feature type="transmembrane region" description="Helical" evidence="6">
    <location>
        <begin position="757"/>
        <end position="779"/>
    </location>
</feature>
<gene>
    <name evidence="7" type="ORF">TEA_020058</name>
</gene>
<evidence type="ECO:0000256" key="1">
    <source>
        <dbReference type="ARBA" id="ARBA00004141"/>
    </source>
</evidence>
<keyword evidence="4 6" id="KW-1133">Transmembrane helix</keyword>
<dbReference type="GO" id="GO:0005384">
    <property type="term" value="F:manganese ion transmembrane transporter activity"/>
    <property type="evidence" value="ECO:0007669"/>
    <property type="project" value="TreeGrafter"/>
</dbReference>
<reference evidence="7 8" key="1">
    <citation type="journal article" date="2018" name="Proc. Natl. Acad. Sci. U.S.A.">
        <title>Draft genome sequence of Camellia sinensis var. sinensis provides insights into the evolution of the tea genome and tea quality.</title>
        <authorList>
            <person name="Wei C."/>
            <person name="Yang H."/>
            <person name="Wang S."/>
            <person name="Zhao J."/>
            <person name="Liu C."/>
            <person name="Gao L."/>
            <person name="Xia E."/>
            <person name="Lu Y."/>
            <person name="Tai Y."/>
            <person name="She G."/>
            <person name="Sun J."/>
            <person name="Cao H."/>
            <person name="Tong W."/>
            <person name="Gao Q."/>
            <person name="Li Y."/>
            <person name="Deng W."/>
            <person name="Jiang X."/>
            <person name="Wang W."/>
            <person name="Chen Q."/>
            <person name="Zhang S."/>
            <person name="Li H."/>
            <person name="Wu J."/>
            <person name="Wang P."/>
            <person name="Li P."/>
            <person name="Shi C."/>
            <person name="Zheng F."/>
            <person name="Jian J."/>
            <person name="Huang B."/>
            <person name="Shan D."/>
            <person name="Shi M."/>
            <person name="Fang C."/>
            <person name="Yue Y."/>
            <person name="Li F."/>
            <person name="Li D."/>
            <person name="Wei S."/>
            <person name="Han B."/>
            <person name="Jiang C."/>
            <person name="Yin Y."/>
            <person name="Xia T."/>
            <person name="Zhang Z."/>
            <person name="Bennetzen J.L."/>
            <person name="Zhao S."/>
            <person name="Wan X."/>
        </authorList>
    </citation>
    <scope>NUCLEOTIDE SEQUENCE [LARGE SCALE GENOMIC DNA]</scope>
    <source>
        <strain evidence="8">cv. Shuchazao</strain>
        <tissue evidence="7">Leaf</tissue>
    </source>
</reference>
<feature type="transmembrane region" description="Helical" evidence="6">
    <location>
        <begin position="261"/>
        <end position="283"/>
    </location>
</feature>
<feature type="transmembrane region" description="Helical" evidence="6">
    <location>
        <begin position="238"/>
        <end position="255"/>
    </location>
</feature>
<organism evidence="7 8">
    <name type="scientific">Camellia sinensis var. sinensis</name>
    <name type="common">China tea</name>
    <dbReference type="NCBI Taxonomy" id="542762"/>
    <lineage>
        <taxon>Eukaryota</taxon>
        <taxon>Viridiplantae</taxon>
        <taxon>Streptophyta</taxon>
        <taxon>Embryophyta</taxon>
        <taxon>Tracheophyta</taxon>
        <taxon>Spermatophyta</taxon>
        <taxon>Magnoliopsida</taxon>
        <taxon>eudicotyledons</taxon>
        <taxon>Gunneridae</taxon>
        <taxon>Pentapetalae</taxon>
        <taxon>asterids</taxon>
        <taxon>Ericales</taxon>
        <taxon>Theaceae</taxon>
        <taxon>Camellia</taxon>
    </lineage>
</organism>
<evidence type="ECO:0000256" key="3">
    <source>
        <dbReference type="ARBA" id="ARBA00022692"/>
    </source>
</evidence>
<dbReference type="STRING" id="542762.A0A4V3WMB5"/>
<evidence type="ECO:0000256" key="4">
    <source>
        <dbReference type="ARBA" id="ARBA00022989"/>
    </source>
</evidence>
<comment type="caution">
    <text evidence="7">The sequence shown here is derived from an EMBL/GenBank/DDBJ whole genome shotgun (WGS) entry which is preliminary data.</text>
</comment>
<evidence type="ECO:0000256" key="5">
    <source>
        <dbReference type="ARBA" id="ARBA00023136"/>
    </source>
</evidence>
<feature type="transmembrane region" description="Helical" evidence="6">
    <location>
        <begin position="39"/>
        <end position="57"/>
    </location>
</feature>
<feature type="transmembrane region" description="Helical" evidence="6">
    <location>
        <begin position="731"/>
        <end position="751"/>
    </location>
</feature>
<dbReference type="AlphaFoldDB" id="A0A4V3WMB5"/>
<proteinExistence type="inferred from homology"/>
<feature type="transmembrane region" description="Helical" evidence="6">
    <location>
        <begin position="826"/>
        <end position="854"/>
    </location>
</feature>
<feature type="transmembrane region" description="Helical" evidence="6">
    <location>
        <begin position="791"/>
        <end position="814"/>
    </location>
</feature>